<keyword evidence="2" id="KW-1185">Reference proteome</keyword>
<comment type="caution">
    <text evidence="1">The sequence shown here is derived from an EMBL/GenBank/DDBJ whole genome shotgun (WGS) entry which is preliminary data.</text>
</comment>
<accession>A0AAD9GTI2</accession>
<organism evidence="1 2">
    <name type="scientific">Phytophthora citrophthora</name>
    <dbReference type="NCBI Taxonomy" id="4793"/>
    <lineage>
        <taxon>Eukaryota</taxon>
        <taxon>Sar</taxon>
        <taxon>Stramenopiles</taxon>
        <taxon>Oomycota</taxon>
        <taxon>Peronosporomycetes</taxon>
        <taxon>Peronosporales</taxon>
        <taxon>Peronosporaceae</taxon>
        <taxon>Phytophthora</taxon>
    </lineage>
</organism>
<dbReference type="Proteomes" id="UP001259832">
    <property type="component" value="Unassembled WGS sequence"/>
</dbReference>
<dbReference type="Pfam" id="PF11369">
    <property type="entry name" value="DUF3160"/>
    <property type="match status" value="1"/>
</dbReference>
<sequence length="331" mass="37775">MNAEPPKDGDSLEFVPFRDGIPFSSNLVALHQLMDKEFDDDVTKDPLPVQDNSSISILWQRALRALSRPSLNASPTFQSKAWRLRQMITQLGSFTQLRHDSLLYTKKGSSFQLCCEYADGMVDPYPAFWQRMGELAQQMSDMLEKVLTPLMYFMVWSPKFSCDINLFNTPDGERFLGKSRKFFKSFAKTMKFIEEIASLQAHHQPLCETQVDFLKTVMEERFGSGGSKYVGWYPRLFFESREDSGKSDVIVVDVHTDSPSSVDTDSGGVLHLGVGNPLMAFFVVDKTIFAGPVFSSYEFLTPSDQRLTDEEFEHKLPAMEMPQWQHQSYLS</sequence>
<dbReference type="EMBL" id="JASMQC010000006">
    <property type="protein sequence ID" value="KAK1944382.1"/>
    <property type="molecule type" value="Genomic_DNA"/>
</dbReference>
<protein>
    <submittedName>
        <fullName evidence="1">Uncharacterized protein</fullName>
    </submittedName>
</protein>
<gene>
    <name evidence="1" type="ORF">P3T76_004294</name>
</gene>
<name>A0AAD9GTI2_9STRA</name>
<evidence type="ECO:0000313" key="1">
    <source>
        <dbReference type="EMBL" id="KAK1944382.1"/>
    </source>
</evidence>
<proteinExistence type="predicted"/>
<reference evidence="1" key="1">
    <citation type="submission" date="2023-08" db="EMBL/GenBank/DDBJ databases">
        <title>Reference Genome Resource for the Citrus Pathogen Phytophthora citrophthora.</title>
        <authorList>
            <person name="Moller H."/>
            <person name="Coetzee B."/>
            <person name="Rose L.J."/>
            <person name="Van Niekerk J.M."/>
        </authorList>
    </citation>
    <scope>NUCLEOTIDE SEQUENCE</scope>
    <source>
        <strain evidence="1">STE-U-9442</strain>
    </source>
</reference>
<dbReference type="AlphaFoldDB" id="A0AAD9GTI2"/>
<evidence type="ECO:0000313" key="2">
    <source>
        <dbReference type="Proteomes" id="UP001259832"/>
    </source>
</evidence>
<dbReference type="InterPro" id="IPR022601">
    <property type="entry name" value="DUF3160"/>
</dbReference>